<sequence length="152" mass="16601">MQLFHTSPTKIEKITTDGRFGEFLFFSNSVYTMTASAAVVYSLDLADADVIEAGQLFYHNDAAKLDGLVTELAARLDINTDDAEALIEESKSVYDLDNIAAEDAADASWDVQLFTARAAKLLGYRAVQVQDEQGAAYLVDMLGHETELTPQA</sequence>
<organism evidence="1 2">
    <name type="scientific">Comamonas terrae</name>
    <dbReference type="NCBI Taxonomy" id="673548"/>
    <lineage>
        <taxon>Bacteria</taxon>
        <taxon>Pseudomonadati</taxon>
        <taxon>Pseudomonadota</taxon>
        <taxon>Betaproteobacteria</taxon>
        <taxon>Burkholderiales</taxon>
        <taxon>Comamonadaceae</taxon>
        <taxon>Comamonas</taxon>
    </lineage>
</organism>
<protein>
    <submittedName>
        <fullName evidence="1">Uncharacterized protein</fullName>
    </submittedName>
</protein>
<dbReference type="RefSeq" id="WP_066478200.1">
    <property type="nucleotide sequence ID" value="NZ_BCNT01000008.1"/>
</dbReference>
<proteinExistence type="predicted"/>
<dbReference type="EMBL" id="JBHUMV010000006">
    <property type="protein sequence ID" value="MFD2755173.1"/>
    <property type="molecule type" value="Genomic_DNA"/>
</dbReference>
<dbReference type="CDD" id="cd22580">
    <property type="entry name" value="AcrIF11"/>
    <property type="match status" value="1"/>
</dbReference>
<dbReference type="Proteomes" id="UP001597463">
    <property type="component" value="Unassembled WGS sequence"/>
</dbReference>
<keyword evidence="2" id="KW-1185">Reference proteome</keyword>
<comment type="caution">
    <text evidence="1">The sequence shown here is derived from an EMBL/GenBank/DDBJ whole genome shotgun (WGS) entry which is preliminary data.</text>
</comment>
<name>A0ABW5UQF6_9BURK</name>
<dbReference type="Pfam" id="PF26151">
    <property type="entry name" value="AcrIF11_ADP_ribosyl"/>
    <property type="match status" value="1"/>
</dbReference>
<evidence type="ECO:0000313" key="1">
    <source>
        <dbReference type="EMBL" id="MFD2755173.1"/>
    </source>
</evidence>
<gene>
    <name evidence="1" type="ORF">ACFSW6_13835</name>
</gene>
<reference evidence="2" key="1">
    <citation type="journal article" date="2019" name="Int. J. Syst. Evol. Microbiol.">
        <title>The Global Catalogue of Microorganisms (GCM) 10K type strain sequencing project: providing services to taxonomists for standard genome sequencing and annotation.</title>
        <authorList>
            <consortium name="The Broad Institute Genomics Platform"/>
            <consortium name="The Broad Institute Genome Sequencing Center for Infectious Disease"/>
            <person name="Wu L."/>
            <person name="Ma J."/>
        </authorList>
    </citation>
    <scope>NUCLEOTIDE SEQUENCE [LARGE SCALE GENOMIC DNA]</scope>
    <source>
        <strain evidence="2">TISTR 1906</strain>
    </source>
</reference>
<dbReference type="InterPro" id="IPR058829">
    <property type="entry name" value="AcrIF11-like"/>
</dbReference>
<evidence type="ECO:0000313" key="2">
    <source>
        <dbReference type="Proteomes" id="UP001597463"/>
    </source>
</evidence>
<accession>A0ABW5UQF6</accession>